<comment type="caution">
    <text evidence="1">The sequence shown here is derived from an EMBL/GenBank/DDBJ whole genome shotgun (WGS) entry which is preliminary data.</text>
</comment>
<dbReference type="Proteomes" id="UP000672934">
    <property type="component" value="Unassembled WGS sequence"/>
</dbReference>
<reference evidence="1" key="1">
    <citation type="submission" date="2021-03" db="EMBL/GenBank/DDBJ databases">
        <authorList>
            <person name="Peeters C."/>
        </authorList>
    </citation>
    <scope>NUCLEOTIDE SEQUENCE</scope>
    <source>
        <strain evidence="1">LMG 31506</strain>
    </source>
</reference>
<dbReference type="RefSeq" id="WP_211947372.1">
    <property type="nucleotide sequence ID" value="NZ_CAJPUY010000007.1"/>
</dbReference>
<gene>
    <name evidence="1" type="ORF">LMG31506_02414</name>
</gene>
<dbReference type="AlphaFoldDB" id="A0A916IS47"/>
<accession>A0A916IS47</accession>
<proteinExistence type="predicted"/>
<keyword evidence="2" id="KW-1185">Reference proteome</keyword>
<evidence type="ECO:0000313" key="1">
    <source>
        <dbReference type="EMBL" id="CAG2140887.1"/>
    </source>
</evidence>
<dbReference type="EMBL" id="CAJPUY010000007">
    <property type="protein sequence ID" value="CAG2140887.1"/>
    <property type="molecule type" value="Genomic_DNA"/>
</dbReference>
<evidence type="ECO:0000313" key="2">
    <source>
        <dbReference type="Proteomes" id="UP000672934"/>
    </source>
</evidence>
<name>A0A916IS47_9BURK</name>
<sequence length="79" mass="9133">MPEFEGYKIVYEVIGLPRGKWSILVEIIRRQDGEILVPRHNPFPNHAFDAKLEALDQVNQYIETVLADAETEGKQRRIA</sequence>
<organism evidence="1 2">
    <name type="scientific">Cupriavidus yeoncheonensis</name>
    <dbReference type="NCBI Taxonomy" id="1462994"/>
    <lineage>
        <taxon>Bacteria</taxon>
        <taxon>Pseudomonadati</taxon>
        <taxon>Pseudomonadota</taxon>
        <taxon>Betaproteobacteria</taxon>
        <taxon>Burkholderiales</taxon>
        <taxon>Burkholderiaceae</taxon>
        <taxon>Cupriavidus</taxon>
    </lineage>
</organism>
<protein>
    <submittedName>
        <fullName evidence="1">Uncharacterized protein</fullName>
    </submittedName>
</protein>